<evidence type="ECO:0000256" key="5">
    <source>
        <dbReference type="ARBA" id="ARBA00022692"/>
    </source>
</evidence>
<sequence length="485" mass="55834">MIKIMRRKFIELVPIPLVLILILALLKGILWSIIIPPFQTPDEPGHFSYVQYLAEQKGLPVRGNNIDNSFSPELIQFYDFAKTEDIINNKNALFMIDSKQEKNTLSRIGTGSNYITSYPPLYYWLASIFYKFFDNLSIEYRFYSVRLFSVLLSLITVWGSYYIGKKIVPSNVLFPITISSITLLQPMYSMVSASVTNDTLMISISVLLLCWLLSCLDELEKITTSKVLLGGVLMGLGLLVKAQILYVSLFCGAILLLFLLLKKIELKRIFSLVGILLIPVVVLYGWWAVFSQKHYQSVFGVMGFKPIGFNAHGKLTGYLHEIFPSVSIGLGRIYNIWVRWVWATFGWLNITFTNDKIYKIIFILILLSSIGVIISFIRYFVLKHKINSVKIHYVFILCLFWLGNIVFLYMVEFVYYRSSLDTMLQGRYIFTALVPIVVLLVFGLQSLIKRRYHNVIYIISVLSILVLHICSMLLLLKRYYGVMIS</sequence>
<dbReference type="GO" id="GO:0005886">
    <property type="term" value="C:plasma membrane"/>
    <property type="evidence" value="ECO:0007669"/>
    <property type="project" value="UniProtKB-SubCell"/>
</dbReference>
<gene>
    <name evidence="9" type="ORF">EJQ19_18915</name>
</gene>
<evidence type="ECO:0000256" key="8">
    <source>
        <dbReference type="SAM" id="Phobius"/>
    </source>
</evidence>
<keyword evidence="7 8" id="KW-0472">Membrane</keyword>
<evidence type="ECO:0000256" key="3">
    <source>
        <dbReference type="ARBA" id="ARBA00022676"/>
    </source>
</evidence>
<keyword evidence="2" id="KW-1003">Cell membrane</keyword>
<dbReference type="EMBL" id="RXHU01000056">
    <property type="protein sequence ID" value="RTE08162.1"/>
    <property type="molecule type" value="Genomic_DNA"/>
</dbReference>
<evidence type="ECO:0000256" key="2">
    <source>
        <dbReference type="ARBA" id="ARBA00022475"/>
    </source>
</evidence>
<evidence type="ECO:0000313" key="10">
    <source>
        <dbReference type="Proteomes" id="UP000276128"/>
    </source>
</evidence>
<feature type="transmembrane region" description="Helical" evidence="8">
    <location>
        <begin position="145"/>
        <end position="164"/>
    </location>
</feature>
<comment type="caution">
    <text evidence="9">The sequence shown here is derived from an EMBL/GenBank/DDBJ whole genome shotgun (WGS) entry which is preliminary data.</text>
</comment>
<dbReference type="InterPro" id="IPR018674">
    <property type="entry name" value="DUF2142_membrane"/>
</dbReference>
<keyword evidence="4" id="KW-0808">Transferase</keyword>
<evidence type="ECO:0000256" key="4">
    <source>
        <dbReference type="ARBA" id="ARBA00022679"/>
    </source>
</evidence>
<proteinExistence type="predicted"/>
<evidence type="ECO:0000313" key="9">
    <source>
        <dbReference type="EMBL" id="RTE08162.1"/>
    </source>
</evidence>
<evidence type="ECO:0000256" key="6">
    <source>
        <dbReference type="ARBA" id="ARBA00022989"/>
    </source>
</evidence>
<dbReference type="PANTHER" id="PTHR33908:SF11">
    <property type="entry name" value="MEMBRANE PROTEIN"/>
    <property type="match status" value="1"/>
</dbReference>
<feature type="transmembrane region" description="Helical" evidence="8">
    <location>
        <begin position="455"/>
        <end position="476"/>
    </location>
</feature>
<keyword evidence="10" id="KW-1185">Reference proteome</keyword>
<feature type="transmembrane region" description="Helical" evidence="8">
    <location>
        <begin position="12"/>
        <end position="34"/>
    </location>
</feature>
<dbReference type="InterPro" id="IPR050297">
    <property type="entry name" value="LipidA_mod_glycosyltrf_83"/>
</dbReference>
<protein>
    <submittedName>
        <fullName evidence="9">DUF2142 domain-containing protein</fullName>
    </submittedName>
</protein>
<name>A0A430JB74_9BACL</name>
<dbReference type="Pfam" id="PF09913">
    <property type="entry name" value="DUF2142"/>
    <property type="match status" value="1"/>
</dbReference>
<feature type="transmembrane region" description="Helical" evidence="8">
    <location>
        <begin position="357"/>
        <end position="381"/>
    </location>
</feature>
<dbReference type="Proteomes" id="UP000276128">
    <property type="component" value="Unassembled WGS sequence"/>
</dbReference>
<feature type="transmembrane region" description="Helical" evidence="8">
    <location>
        <begin position="170"/>
        <end position="188"/>
    </location>
</feature>
<reference evidence="9 10" key="1">
    <citation type="submission" date="2018-12" db="EMBL/GenBank/DDBJ databases">
        <title>Bacillus ochoae sp. nov., Paenibacillus whitsoniae sp. nov., Paenibacillus spiritus sp. nov. Isolated from the Mars Exploration Rover during spacecraft assembly.</title>
        <authorList>
            <person name="Seuylemezian A."/>
            <person name="Vaishampayan P."/>
        </authorList>
    </citation>
    <scope>NUCLEOTIDE SEQUENCE [LARGE SCALE GENOMIC DNA]</scope>
    <source>
        <strain evidence="9 10">MER 54</strain>
    </source>
</reference>
<dbReference type="RefSeq" id="WP_126142797.1">
    <property type="nucleotide sequence ID" value="NZ_RXHU01000056.1"/>
</dbReference>
<accession>A0A430JB74</accession>
<feature type="transmembrane region" description="Helical" evidence="8">
    <location>
        <begin position="428"/>
        <end position="448"/>
    </location>
</feature>
<keyword evidence="5 8" id="KW-0812">Transmembrane</keyword>
<comment type="subcellular location">
    <subcellularLocation>
        <location evidence="1">Cell membrane</location>
        <topology evidence="1">Multi-pass membrane protein</topology>
    </subcellularLocation>
</comment>
<keyword evidence="6 8" id="KW-1133">Transmembrane helix</keyword>
<evidence type="ECO:0000256" key="1">
    <source>
        <dbReference type="ARBA" id="ARBA00004651"/>
    </source>
</evidence>
<dbReference type="PANTHER" id="PTHR33908">
    <property type="entry name" value="MANNOSYLTRANSFERASE YKCB-RELATED"/>
    <property type="match status" value="1"/>
</dbReference>
<keyword evidence="3" id="KW-0328">Glycosyltransferase</keyword>
<feature type="transmembrane region" description="Helical" evidence="8">
    <location>
        <begin position="239"/>
        <end position="261"/>
    </location>
</feature>
<dbReference type="AlphaFoldDB" id="A0A430JB74"/>
<feature type="transmembrane region" description="Helical" evidence="8">
    <location>
        <begin position="393"/>
        <end position="416"/>
    </location>
</feature>
<evidence type="ECO:0000256" key="7">
    <source>
        <dbReference type="ARBA" id="ARBA00023136"/>
    </source>
</evidence>
<dbReference type="GO" id="GO:0009103">
    <property type="term" value="P:lipopolysaccharide biosynthetic process"/>
    <property type="evidence" value="ECO:0007669"/>
    <property type="project" value="UniProtKB-ARBA"/>
</dbReference>
<dbReference type="GO" id="GO:0016763">
    <property type="term" value="F:pentosyltransferase activity"/>
    <property type="evidence" value="ECO:0007669"/>
    <property type="project" value="TreeGrafter"/>
</dbReference>
<feature type="transmembrane region" description="Helical" evidence="8">
    <location>
        <begin position="268"/>
        <end position="289"/>
    </location>
</feature>
<dbReference type="OrthoDB" id="2220917at2"/>
<organism evidence="9 10">
    <name type="scientific">Paenibacillus whitsoniae</name>
    <dbReference type="NCBI Taxonomy" id="2496558"/>
    <lineage>
        <taxon>Bacteria</taxon>
        <taxon>Bacillati</taxon>
        <taxon>Bacillota</taxon>
        <taxon>Bacilli</taxon>
        <taxon>Bacillales</taxon>
        <taxon>Paenibacillaceae</taxon>
        <taxon>Paenibacillus</taxon>
    </lineage>
</organism>